<keyword evidence="2" id="KW-1185">Reference proteome</keyword>
<organism evidence="1 2">
    <name type="scientific">Candidatus Rhodoblastus alkanivorans</name>
    <dbReference type="NCBI Taxonomy" id="2954117"/>
    <lineage>
        <taxon>Bacteria</taxon>
        <taxon>Pseudomonadati</taxon>
        <taxon>Pseudomonadota</taxon>
        <taxon>Alphaproteobacteria</taxon>
        <taxon>Hyphomicrobiales</taxon>
        <taxon>Rhodoblastaceae</taxon>
        <taxon>Rhodoblastus</taxon>
    </lineage>
</organism>
<gene>
    <name evidence="1" type="ORF">K2U94_20270</name>
</gene>
<accession>A0ABS9ZBG9</accession>
<dbReference type="Proteomes" id="UP001139104">
    <property type="component" value="Unassembled WGS sequence"/>
</dbReference>
<protein>
    <submittedName>
        <fullName evidence="1">Uncharacterized protein</fullName>
    </submittedName>
</protein>
<evidence type="ECO:0000313" key="1">
    <source>
        <dbReference type="EMBL" id="MCI4685064.1"/>
    </source>
</evidence>
<proteinExistence type="predicted"/>
<dbReference type="EMBL" id="JAIVFP010000004">
    <property type="protein sequence ID" value="MCI4685064.1"/>
    <property type="molecule type" value="Genomic_DNA"/>
</dbReference>
<name>A0ABS9ZBG9_9HYPH</name>
<dbReference type="RefSeq" id="WP_243069106.1">
    <property type="nucleotide sequence ID" value="NZ_JAIVFP010000004.1"/>
</dbReference>
<comment type="caution">
    <text evidence="1">The sequence shown here is derived from an EMBL/GenBank/DDBJ whole genome shotgun (WGS) entry which is preliminary data.</text>
</comment>
<reference evidence="1" key="1">
    <citation type="journal article" date="2022" name="ISME J.">
        <title>Identification of active gaseous-alkane degraders at natural gas seeps.</title>
        <authorList>
            <person name="Farhan Ul Haque M."/>
            <person name="Hernandez M."/>
            <person name="Crombie A.T."/>
            <person name="Murrell J.C."/>
        </authorList>
    </citation>
    <scope>NUCLEOTIDE SEQUENCE</scope>
    <source>
        <strain evidence="1">PC2</strain>
    </source>
</reference>
<evidence type="ECO:0000313" key="2">
    <source>
        <dbReference type="Proteomes" id="UP001139104"/>
    </source>
</evidence>
<sequence length="79" mass="8869">MSTPLPDLSKPIGKIILVVFGLEMSWHEMLSGERPSSASTVSMILAISALEKLRRWRAMEEAVHQRLTLSTEADDHRPI</sequence>